<dbReference type="Pfam" id="PF08241">
    <property type="entry name" value="Methyltransf_11"/>
    <property type="match status" value="1"/>
</dbReference>
<dbReference type="Gramene" id="KJB14720">
    <property type="protein sequence ID" value="KJB14720"/>
    <property type="gene ID" value="B456_002G140100"/>
</dbReference>
<dbReference type="STRING" id="29730.A0A0D2R5Q9"/>
<dbReference type="GO" id="GO:0008757">
    <property type="term" value="F:S-adenosylmethionine-dependent methyltransferase activity"/>
    <property type="evidence" value="ECO:0007669"/>
    <property type="project" value="InterPro"/>
</dbReference>
<dbReference type="PANTHER" id="PTHR43591">
    <property type="entry name" value="METHYLTRANSFERASE"/>
    <property type="match status" value="1"/>
</dbReference>
<reference evidence="2 3" key="1">
    <citation type="journal article" date="2012" name="Nature">
        <title>Repeated polyploidization of Gossypium genomes and the evolution of spinnable cotton fibres.</title>
        <authorList>
            <person name="Paterson A.H."/>
            <person name="Wendel J.F."/>
            <person name="Gundlach H."/>
            <person name="Guo H."/>
            <person name="Jenkins J."/>
            <person name="Jin D."/>
            <person name="Llewellyn D."/>
            <person name="Showmaker K.C."/>
            <person name="Shu S."/>
            <person name="Udall J."/>
            <person name="Yoo M.J."/>
            <person name="Byers R."/>
            <person name="Chen W."/>
            <person name="Doron-Faigenboim A."/>
            <person name="Duke M.V."/>
            <person name="Gong L."/>
            <person name="Grimwood J."/>
            <person name="Grover C."/>
            <person name="Grupp K."/>
            <person name="Hu G."/>
            <person name="Lee T.H."/>
            <person name="Li J."/>
            <person name="Lin L."/>
            <person name="Liu T."/>
            <person name="Marler B.S."/>
            <person name="Page J.T."/>
            <person name="Roberts A.W."/>
            <person name="Romanel E."/>
            <person name="Sanders W.S."/>
            <person name="Szadkowski E."/>
            <person name="Tan X."/>
            <person name="Tang H."/>
            <person name="Xu C."/>
            <person name="Wang J."/>
            <person name="Wang Z."/>
            <person name="Zhang D."/>
            <person name="Zhang L."/>
            <person name="Ashrafi H."/>
            <person name="Bedon F."/>
            <person name="Bowers J.E."/>
            <person name="Brubaker C.L."/>
            <person name="Chee P.W."/>
            <person name="Das S."/>
            <person name="Gingle A.R."/>
            <person name="Haigler C.H."/>
            <person name="Harker D."/>
            <person name="Hoffmann L.V."/>
            <person name="Hovav R."/>
            <person name="Jones D.C."/>
            <person name="Lemke C."/>
            <person name="Mansoor S."/>
            <person name="ur Rahman M."/>
            <person name="Rainville L.N."/>
            <person name="Rambani A."/>
            <person name="Reddy U.K."/>
            <person name="Rong J.K."/>
            <person name="Saranga Y."/>
            <person name="Scheffler B.E."/>
            <person name="Scheffler J.A."/>
            <person name="Stelly D.M."/>
            <person name="Triplett B.A."/>
            <person name="Van Deynze A."/>
            <person name="Vaslin M.F."/>
            <person name="Waghmare V.N."/>
            <person name="Walford S.A."/>
            <person name="Wright R.J."/>
            <person name="Zaki E.A."/>
            <person name="Zhang T."/>
            <person name="Dennis E.S."/>
            <person name="Mayer K.F."/>
            <person name="Peterson D.G."/>
            <person name="Rokhsar D.S."/>
            <person name="Wang X."/>
            <person name="Schmutz J."/>
        </authorList>
    </citation>
    <scope>NUCLEOTIDE SEQUENCE [LARGE SCALE GENOMIC DNA]</scope>
</reference>
<keyword evidence="3" id="KW-1185">Reference proteome</keyword>
<feature type="domain" description="Methyltransferase type 11" evidence="1">
    <location>
        <begin position="222"/>
        <end position="321"/>
    </location>
</feature>
<dbReference type="Gene3D" id="3.40.50.150">
    <property type="entry name" value="Vaccinia Virus protein VP39"/>
    <property type="match status" value="1"/>
</dbReference>
<dbReference type="EMBL" id="CM001741">
    <property type="protein sequence ID" value="KJB14720.1"/>
    <property type="molecule type" value="Genomic_DNA"/>
</dbReference>
<dbReference type="InterPro" id="IPR013216">
    <property type="entry name" value="Methyltransf_11"/>
</dbReference>
<name>A0A0D2R5Q9_GOSRA</name>
<evidence type="ECO:0000259" key="1">
    <source>
        <dbReference type="Pfam" id="PF08241"/>
    </source>
</evidence>
<dbReference type="CDD" id="cd02440">
    <property type="entry name" value="AdoMet_MTases"/>
    <property type="match status" value="1"/>
</dbReference>
<proteinExistence type="predicted"/>
<dbReference type="eggNOG" id="ENOG502QUCH">
    <property type="taxonomic scope" value="Eukaryota"/>
</dbReference>
<dbReference type="AlphaFoldDB" id="A0A0D2R5Q9"/>
<feature type="non-terminal residue" evidence="2">
    <location>
        <position position="1"/>
    </location>
</feature>
<dbReference type="Proteomes" id="UP000032304">
    <property type="component" value="Chromosome 2"/>
</dbReference>
<gene>
    <name evidence="2" type="ORF">B456_002G140100</name>
</gene>
<organism evidence="2 3">
    <name type="scientific">Gossypium raimondii</name>
    <name type="common">Peruvian cotton</name>
    <name type="synonym">Gossypium klotzschianum subsp. raimondii</name>
    <dbReference type="NCBI Taxonomy" id="29730"/>
    <lineage>
        <taxon>Eukaryota</taxon>
        <taxon>Viridiplantae</taxon>
        <taxon>Streptophyta</taxon>
        <taxon>Embryophyta</taxon>
        <taxon>Tracheophyta</taxon>
        <taxon>Spermatophyta</taxon>
        <taxon>Magnoliopsida</taxon>
        <taxon>eudicotyledons</taxon>
        <taxon>Gunneridae</taxon>
        <taxon>Pentapetalae</taxon>
        <taxon>rosids</taxon>
        <taxon>malvids</taxon>
        <taxon>Malvales</taxon>
        <taxon>Malvaceae</taxon>
        <taxon>Malvoideae</taxon>
        <taxon>Gossypium</taxon>
    </lineage>
</organism>
<sequence length="386" mass="43022">HVLTVFTRNIRPSFFLSQLNRNPTLLFLKPFTIPVFTTNLAAKVLVSSTAFVETHPTICKQQNLYQWEPVVVEKEDSGSDNVLACPICYDPLTWTVGSPSYVGSKSGSNLQSKTCKKSYFGNQTHLDLVASGGSKQYDNSMPLATELFRTPVVSFLYERGWRQNFIFGGFPGSIMKLFWNIYQNIRIFEASSSYPKVEGRSACLDFEMAKKYLKPVLGGNIVDASCGSGLFSRLFAKSGLFSQVVALDYSENMLRQCYEKRKTSPKMTLVRADISRLPFKSSSVDALHAGAALHCWPSPSTACLLYAGQLQQVLRPGGLFVATTYILDGPFIPFLRTFHQNVMGIAGSHVFLSERELEDLCRTCGLIGFTCIRNSCFVMISARKRS</sequence>
<evidence type="ECO:0000313" key="3">
    <source>
        <dbReference type="Proteomes" id="UP000032304"/>
    </source>
</evidence>
<dbReference type="PANTHER" id="PTHR43591:SF46">
    <property type="entry name" value="OS08G0411200 PROTEIN"/>
    <property type="match status" value="1"/>
</dbReference>
<dbReference type="SUPFAM" id="SSF53335">
    <property type="entry name" value="S-adenosyl-L-methionine-dependent methyltransferases"/>
    <property type="match status" value="1"/>
</dbReference>
<accession>A0A0D2R5Q9</accession>
<protein>
    <recommendedName>
        <fullName evidence="1">Methyltransferase type 11 domain-containing protein</fullName>
    </recommendedName>
</protein>
<dbReference type="InterPro" id="IPR029063">
    <property type="entry name" value="SAM-dependent_MTases_sf"/>
</dbReference>
<evidence type="ECO:0000313" key="2">
    <source>
        <dbReference type="EMBL" id="KJB14720.1"/>
    </source>
</evidence>